<proteinExistence type="predicted"/>
<gene>
    <name evidence="1" type="ORF">ASAP_2177</name>
</gene>
<dbReference type="Proteomes" id="UP000027583">
    <property type="component" value="Unassembled WGS sequence"/>
</dbReference>
<dbReference type="EMBL" id="CBLX010000014">
    <property type="protein sequence ID" value="CDG40222.1"/>
    <property type="molecule type" value="Genomic_DNA"/>
</dbReference>
<evidence type="ECO:0000313" key="1">
    <source>
        <dbReference type="EMBL" id="CDG40222.1"/>
    </source>
</evidence>
<reference evidence="1 2" key="1">
    <citation type="journal article" date="2014" name="Genome Biol. Evol.">
        <title>Acetic acid bacteria genomes reveal functional traits for adaptation to life in insect guts.</title>
        <authorList>
            <person name="Chouaia B."/>
            <person name="Gaiarsa S."/>
            <person name="Crotti E."/>
            <person name="Comandatore F."/>
            <person name="Degli Esposti M."/>
            <person name="Ricci I."/>
            <person name="Alma A."/>
            <person name="Favia G."/>
            <person name="Bandi C."/>
            <person name="Daffonchio D."/>
        </authorList>
    </citation>
    <scope>NUCLEOTIDE SEQUENCE [LARGE SCALE GENOMIC DNA]</scope>
    <source>
        <strain evidence="1 2">SF2.1</strain>
    </source>
</reference>
<name>A0A060QLD0_9PROT</name>
<dbReference type="AlphaFoldDB" id="A0A060QLD0"/>
<organism evidence="1 2">
    <name type="scientific">Asaia bogorensis</name>
    <dbReference type="NCBI Taxonomy" id="91915"/>
    <lineage>
        <taxon>Bacteria</taxon>
        <taxon>Pseudomonadati</taxon>
        <taxon>Pseudomonadota</taxon>
        <taxon>Alphaproteobacteria</taxon>
        <taxon>Acetobacterales</taxon>
        <taxon>Acetobacteraceae</taxon>
        <taxon>Asaia</taxon>
    </lineage>
</organism>
<accession>A0A060QLD0</accession>
<comment type="caution">
    <text evidence="1">The sequence shown here is derived from an EMBL/GenBank/DDBJ whole genome shotgun (WGS) entry which is preliminary data.</text>
</comment>
<evidence type="ECO:0000313" key="2">
    <source>
        <dbReference type="Proteomes" id="UP000027583"/>
    </source>
</evidence>
<protein>
    <submittedName>
        <fullName evidence="1">Uncharacterized protein</fullName>
    </submittedName>
</protein>
<reference evidence="1 2" key="2">
    <citation type="journal article" date="2014" name="PLoS ONE">
        <title>Evolution of mitochondria reconstructed from the energy metabolism of living bacteria.</title>
        <authorList>
            <person name="Degli Esposti M."/>
            <person name="Chouaia B."/>
            <person name="Comandatore F."/>
            <person name="Crotti E."/>
            <person name="Sassera D."/>
            <person name="Lievens P.M."/>
            <person name="Daffonchio D."/>
            <person name="Bandi C."/>
        </authorList>
    </citation>
    <scope>NUCLEOTIDE SEQUENCE [LARGE SCALE GENOMIC DNA]</scope>
    <source>
        <strain evidence="1 2">SF2.1</strain>
    </source>
</reference>
<sequence>MHPPHMACVPVGPCHSVCMRLSADRRLKKLTLAVALGL</sequence>